<dbReference type="PROSITE" id="PS00211">
    <property type="entry name" value="ABC_TRANSPORTER_1"/>
    <property type="match status" value="1"/>
</dbReference>
<evidence type="ECO:0000256" key="10">
    <source>
        <dbReference type="SAM" id="MobiDB-lite"/>
    </source>
</evidence>
<evidence type="ECO:0000256" key="7">
    <source>
        <dbReference type="ARBA" id="ARBA00022840"/>
    </source>
</evidence>
<comment type="caution">
    <text evidence="12">The sequence shown here is derived from an EMBL/GenBank/DDBJ whole genome shotgun (WGS) entry which is preliminary data.</text>
</comment>
<feature type="compositionally biased region" description="Polar residues" evidence="10">
    <location>
        <begin position="532"/>
        <end position="541"/>
    </location>
</feature>
<dbReference type="GO" id="GO:0016887">
    <property type="term" value="F:ATP hydrolysis activity"/>
    <property type="evidence" value="ECO:0007669"/>
    <property type="project" value="InterPro"/>
</dbReference>
<sequence length="541" mass="58342">MKNENRLLMQGISKQYPGCKANDDIELQIKHGEIHALLGENGAGKSTLMKILYGVVKPDQGEILWNGRVASINEPADARALGIGMVFQHFSLFESLTIAENIALALGEQAGQPATLASRIKATSEQYGMPLDPERRISTLSTGERQRVEIVRCLLLDIQLLILDEPTSVLTPQEVQALFKTLRQLKQQGCSVLFISHKLHEVAELCDSATILRAGKVSGHCSPKQETPEAMARMMVGDDTPISNDKQRAQLSDGIDDFVSVSELSTTPEGLFDIALQNINLSVKPGEIVGIAGVAGNGQEELLKALSGEQTNAKSSAIRFGNQVVDAMSPLKRRRLGLAFVPEDRLGRGAVPEMDLCQNALLTSFDHGLVGKGLFDKGILKQNKIKALANKIIDKYKVKAAGNHSQAVSLSGGNLQKFIIGREIEQAPKFLLMSHPTWGVDIGAQVAIHQAIIKLRDQGCAVLVISEDLDELYKICDRLGAICDGKLSPFLPTDEVPLPLLGRWMAGDFGLPRAAPSAAHVSDGKVVPLPTKPQTSSGASL</sequence>
<dbReference type="InterPro" id="IPR027417">
    <property type="entry name" value="P-loop_NTPase"/>
</dbReference>
<dbReference type="Pfam" id="PF00005">
    <property type="entry name" value="ABC_tran"/>
    <property type="match status" value="2"/>
</dbReference>
<keyword evidence="4" id="KW-0762">Sugar transport</keyword>
<accession>A0A3E0U6H5</accession>
<organism evidence="12 13">
    <name type="scientific">Thalassotalea euphylliae</name>
    <dbReference type="NCBI Taxonomy" id="1655234"/>
    <lineage>
        <taxon>Bacteria</taxon>
        <taxon>Pseudomonadati</taxon>
        <taxon>Pseudomonadota</taxon>
        <taxon>Gammaproteobacteria</taxon>
        <taxon>Alteromonadales</taxon>
        <taxon>Colwelliaceae</taxon>
        <taxon>Thalassotalea</taxon>
    </lineage>
</organism>
<evidence type="ECO:0000256" key="2">
    <source>
        <dbReference type="ARBA" id="ARBA00022448"/>
    </source>
</evidence>
<dbReference type="CDD" id="cd03215">
    <property type="entry name" value="ABC_Carb_Monos_II"/>
    <property type="match status" value="1"/>
</dbReference>
<evidence type="ECO:0000256" key="5">
    <source>
        <dbReference type="ARBA" id="ARBA00022737"/>
    </source>
</evidence>
<evidence type="ECO:0000259" key="11">
    <source>
        <dbReference type="PROSITE" id="PS50893"/>
    </source>
</evidence>
<keyword evidence="5" id="KW-0677">Repeat</keyword>
<reference evidence="13" key="1">
    <citation type="submission" date="2018-08" db="EMBL/GenBank/DDBJ databases">
        <title>Thalassotalea euphylliae genome.</title>
        <authorList>
            <person name="Summers S."/>
            <person name="Rice S.A."/>
            <person name="Freckelton M.L."/>
            <person name="Nedved B.T."/>
            <person name="Hadfield M.G."/>
        </authorList>
    </citation>
    <scope>NUCLEOTIDE SEQUENCE [LARGE SCALE GENOMIC DNA]</scope>
    <source>
        <strain evidence="13">H3</strain>
    </source>
</reference>
<evidence type="ECO:0000313" key="13">
    <source>
        <dbReference type="Proteomes" id="UP000256899"/>
    </source>
</evidence>
<dbReference type="PANTHER" id="PTHR43790">
    <property type="entry name" value="CARBOHYDRATE TRANSPORT ATP-BINDING PROTEIN MG119-RELATED"/>
    <property type="match status" value="1"/>
</dbReference>
<dbReference type="PROSITE" id="PS50893">
    <property type="entry name" value="ABC_TRANSPORTER_2"/>
    <property type="match status" value="2"/>
</dbReference>
<dbReference type="SMART" id="SM00382">
    <property type="entry name" value="AAA"/>
    <property type="match status" value="1"/>
</dbReference>
<evidence type="ECO:0000256" key="6">
    <source>
        <dbReference type="ARBA" id="ARBA00022741"/>
    </source>
</evidence>
<comment type="subcellular location">
    <subcellularLocation>
        <location evidence="1">Cell membrane</location>
        <topology evidence="1">Peripheral membrane protein</topology>
    </subcellularLocation>
</comment>
<keyword evidence="7 12" id="KW-0067">ATP-binding</keyword>
<evidence type="ECO:0000256" key="1">
    <source>
        <dbReference type="ARBA" id="ARBA00004202"/>
    </source>
</evidence>
<feature type="region of interest" description="Disordered" evidence="10">
    <location>
        <begin position="522"/>
        <end position="541"/>
    </location>
</feature>
<keyword evidence="13" id="KW-1185">Reference proteome</keyword>
<feature type="domain" description="ABC transporter" evidence="11">
    <location>
        <begin position="7"/>
        <end position="239"/>
    </location>
</feature>
<dbReference type="Gene3D" id="3.40.50.300">
    <property type="entry name" value="P-loop containing nucleotide triphosphate hydrolases"/>
    <property type="match status" value="2"/>
</dbReference>
<dbReference type="GO" id="GO:0005886">
    <property type="term" value="C:plasma membrane"/>
    <property type="evidence" value="ECO:0007669"/>
    <property type="project" value="UniProtKB-SubCell"/>
</dbReference>
<dbReference type="SUPFAM" id="SSF52540">
    <property type="entry name" value="P-loop containing nucleoside triphosphate hydrolases"/>
    <property type="match status" value="2"/>
</dbReference>
<evidence type="ECO:0000256" key="8">
    <source>
        <dbReference type="ARBA" id="ARBA00022967"/>
    </source>
</evidence>
<dbReference type="InterPro" id="IPR050107">
    <property type="entry name" value="ABC_carbohydrate_import_ATPase"/>
</dbReference>
<keyword evidence="9" id="KW-0472">Membrane</keyword>
<keyword evidence="8" id="KW-1278">Translocase</keyword>
<keyword evidence="3" id="KW-1003">Cell membrane</keyword>
<dbReference type="GO" id="GO:0005524">
    <property type="term" value="F:ATP binding"/>
    <property type="evidence" value="ECO:0007669"/>
    <property type="project" value="UniProtKB-KW"/>
</dbReference>
<evidence type="ECO:0000313" key="12">
    <source>
        <dbReference type="EMBL" id="REL32324.1"/>
    </source>
</evidence>
<gene>
    <name evidence="12" type="ORF">DXX94_17275</name>
</gene>
<dbReference type="FunFam" id="3.40.50.300:FF:000127">
    <property type="entry name" value="Ribose import ATP-binding protein RbsA"/>
    <property type="match status" value="1"/>
</dbReference>
<dbReference type="RefSeq" id="WP_116017811.1">
    <property type="nucleotide sequence ID" value="NZ_QUOT01000001.1"/>
</dbReference>
<dbReference type="CDD" id="cd03216">
    <property type="entry name" value="ABC_Carb_Monos_I"/>
    <property type="match status" value="1"/>
</dbReference>
<proteinExistence type="predicted"/>
<protein>
    <submittedName>
        <fullName evidence="12">ABC transporter ATP-binding protein</fullName>
    </submittedName>
</protein>
<evidence type="ECO:0000256" key="3">
    <source>
        <dbReference type="ARBA" id="ARBA00022475"/>
    </source>
</evidence>
<dbReference type="EMBL" id="QUOT01000001">
    <property type="protein sequence ID" value="REL32324.1"/>
    <property type="molecule type" value="Genomic_DNA"/>
</dbReference>
<dbReference type="PANTHER" id="PTHR43790:SF4">
    <property type="entry name" value="GUANOSINE IMPORT ATP-BINDING PROTEIN NUPO"/>
    <property type="match status" value="1"/>
</dbReference>
<dbReference type="InterPro" id="IPR017871">
    <property type="entry name" value="ABC_transporter-like_CS"/>
</dbReference>
<dbReference type="Proteomes" id="UP000256899">
    <property type="component" value="Unassembled WGS sequence"/>
</dbReference>
<dbReference type="InterPro" id="IPR003593">
    <property type="entry name" value="AAA+_ATPase"/>
</dbReference>
<evidence type="ECO:0000256" key="4">
    <source>
        <dbReference type="ARBA" id="ARBA00022597"/>
    </source>
</evidence>
<keyword evidence="2" id="KW-0813">Transport</keyword>
<evidence type="ECO:0000256" key="9">
    <source>
        <dbReference type="ARBA" id="ARBA00023136"/>
    </source>
</evidence>
<feature type="domain" description="ABC transporter" evidence="11">
    <location>
        <begin position="259"/>
        <end position="509"/>
    </location>
</feature>
<name>A0A3E0U6H5_9GAMM</name>
<keyword evidence="6" id="KW-0547">Nucleotide-binding</keyword>
<dbReference type="AlphaFoldDB" id="A0A3E0U6H5"/>
<dbReference type="InterPro" id="IPR003439">
    <property type="entry name" value="ABC_transporter-like_ATP-bd"/>
</dbReference>